<dbReference type="InterPro" id="IPR046347">
    <property type="entry name" value="bZIP_sf"/>
</dbReference>
<proteinExistence type="predicted"/>
<evidence type="ECO:0000259" key="3">
    <source>
        <dbReference type="SMART" id="SM00338"/>
    </source>
</evidence>
<dbReference type="Pfam" id="PF07716">
    <property type="entry name" value="bZIP_2"/>
    <property type="match status" value="1"/>
</dbReference>
<feature type="signal peptide" evidence="2">
    <location>
        <begin position="1"/>
        <end position="25"/>
    </location>
</feature>
<dbReference type="CDD" id="cd14686">
    <property type="entry name" value="bZIP"/>
    <property type="match status" value="1"/>
</dbReference>
<dbReference type="Proteomes" id="UP000634136">
    <property type="component" value="Unassembled WGS sequence"/>
</dbReference>
<dbReference type="SUPFAM" id="SSF57959">
    <property type="entry name" value="Leucine zipper domain"/>
    <property type="match status" value="1"/>
</dbReference>
<evidence type="ECO:0000313" key="4">
    <source>
        <dbReference type="EMBL" id="KAF7836114.1"/>
    </source>
</evidence>
<accession>A0A835CAF3</accession>
<dbReference type="PANTHER" id="PTHR23334">
    <property type="entry name" value="CCAAT/ENHANCER BINDING PROTEIN"/>
    <property type="match status" value="1"/>
</dbReference>
<feature type="domain" description="BZIP" evidence="3">
    <location>
        <begin position="84"/>
        <end position="153"/>
    </location>
</feature>
<organism evidence="4 5">
    <name type="scientific">Senna tora</name>
    <dbReference type="NCBI Taxonomy" id="362788"/>
    <lineage>
        <taxon>Eukaryota</taxon>
        <taxon>Viridiplantae</taxon>
        <taxon>Streptophyta</taxon>
        <taxon>Embryophyta</taxon>
        <taxon>Tracheophyta</taxon>
        <taxon>Spermatophyta</taxon>
        <taxon>Magnoliopsida</taxon>
        <taxon>eudicotyledons</taxon>
        <taxon>Gunneridae</taxon>
        <taxon>Pentapetalae</taxon>
        <taxon>rosids</taxon>
        <taxon>fabids</taxon>
        <taxon>Fabales</taxon>
        <taxon>Fabaceae</taxon>
        <taxon>Caesalpinioideae</taxon>
        <taxon>Cassia clade</taxon>
        <taxon>Senna</taxon>
    </lineage>
</organism>
<dbReference type="SMART" id="SM00338">
    <property type="entry name" value="BRLZ"/>
    <property type="match status" value="1"/>
</dbReference>
<gene>
    <name evidence="4" type="ORF">G2W53_010973</name>
</gene>
<dbReference type="InterPro" id="IPR031106">
    <property type="entry name" value="C/EBP"/>
</dbReference>
<dbReference type="EMBL" id="JAAIUW010000004">
    <property type="protein sequence ID" value="KAF7836114.1"/>
    <property type="molecule type" value="Genomic_DNA"/>
</dbReference>
<feature type="region of interest" description="Disordered" evidence="1">
    <location>
        <begin position="35"/>
        <end position="103"/>
    </location>
</feature>
<sequence length="213" mass="24285">MIKVTQTQYIGYSFLLFCCLGSAVSESPFMESTIDDEDVKLSVPDNARPSSNPESSTNSQAARESVTKVFASEEEEDEDDDHKEHAITKSKPRRPSGNKEAVRKYREKKKAYTAYLEDQVKKLHLQNQQLVRKLQGQAILQAEILRLRGILVDFMRKIDDDLGFSPYKKQCTSPTFFRSRTDFPCFSPAFVDRRVNVGKKANAEEETVEETSD</sequence>
<dbReference type="GO" id="GO:0000978">
    <property type="term" value="F:RNA polymerase II cis-regulatory region sequence-specific DNA binding"/>
    <property type="evidence" value="ECO:0007669"/>
    <property type="project" value="TreeGrafter"/>
</dbReference>
<name>A0A835CAF3_9FABA</name>
<feature type="chain" id="PRO_5032615513" evidence="2">
    <location>
        <begin position="26"/>
        <end position="213"/>
    </location>
</feature>
<dbReference type="Gene3D" id="1.20.5.170">
    <property type="match status" value="1"/>
</dbReference>
<dbReference type="GO" id="GO:0006351">
    <property type="term" value="P:DNA-templated transcription"/>
    <property type="evidence" value="ECO:0007669"/>
    <property type="project" value="InterPro"/>
</dbReference>
<evidence type="ECO:0000256" key="2">
    <source>
        <dbReference type="SAM" id="SignalP"/>
    </source>
</evidence>
<feature type="compositionally biased region" description="Acidic residues" evidence="1">
    <location>
        <begin position="72"/>
        <end position="81"/>
    </location>
</feature>
<keyword evidence="5" id="KW-1185">Reference proteome</keyword>
<dbReference type="GO" id="GO:0000981">
    <property type="term" value="F:DNA-binding transcription factor activity, RNA polymerase II-specific"/>
    <property type="evidence" value="ECO:0007669"/>
    <property type="project" value="TreeGrafter"/>
</dbReference>
<protein>
    <submittedName>
        <fullName evidence="4">Basic leucine zipper 24-like</fullName>
    </submittedName>
</protein>
<keyword evidence="2" id="KW-0732">Signal</keyword>
<dbReference type="InterPro" id="IPR004827">
    <property type="entry name" value="bZIP"/>
</dbReference>
<comment type="caution">
    <text evidence="4">The sequence shown here is derived from an EMBL/GenBank/DDBJ whole genome shotgun (WGS) entry which is preliminary data.</text>
</comment>
<dbReference type="AlphaFoldDB" id="A0A835CAF3"/>
<reference evidence="4" key="1">
    <citation type="submission" date="2020-09" db="EMBL/GenBank/DDBJ databases">
        <title>Genome-Enabled Discovery of Anthraquinone Biosynthesis in Senna tora.</title>
        <authorList>
            <person name="Kang S.-H."/>
            <person name="Pandey R.P."/>
            <person name="Lee C.-M."/>
            <person name="Sim J.-S."/>
            <person name="Jeong J.-T."/>
            <person name="Choi B.-S."/>
            <person name="Jung M."/>
            <person name="Ginzburg D."/>
            <person name="Zhao K."/>
            <person name="Won S.Y."/>
            <person name="Oh T.-J."/>
            <person name="Yu Y."/>
            <person name="Kim N.-H."/>
            <person name="Lee O.R."/>
            <person name="Lee T.-H."/>
            <person name="Bashyal P."/>
            <person name="Kim T.-S."/>
            <person name="Lee W.-H."/>
            <person name="Kawkins C."/>
            <person name="Kim C.-K."/>
            <person name="Kim J.S."/>
            <person name="Ahn B.O."/>
            <person name="Rhee S.Y."/>
            <person name="Sohng J.K."/>
        </authorList>
    </citation>
    <scope>NUCLEOTIDE SEQUENCE</scope>
    <source>
        <tissue evidence="4">Leaf</tissue>
    </source>
</reference>
<dbReference type="OrthoDB" id="1918304at2759"/>
<feature type="compositionally biased region" description="Polar residues" evidence="1">
    <location>
        <begin position="48"/>
        <end position="62"/>
    </location>
</feature>
<evidence type="ECO:0000256" key="1">
    <source>
        <dbReference type="SAM" id="MobiDB-lite"/>
    </source>
</evidence>
<evidence type="ECO:0000313" key="5">
    <source>
        <dbReference type="Proteomes" id="UP000634136"/>
    </source>
</evidence>
<dbReference type="PANTHER" id="PTHR23334:SF20">
    <property type="entry name" value="BASIC LEUCINE ZIPPER 24"/>
    <property type="match status" value="1"/>
</dbReference>